<feature type="region of interest" description="Disordered" evidence="9">
    <location>
        <begin position="603"/>
        <end position="630"/>
    </location>
</feature>
<keyword evidence="7" id="KW-0496">Mitochondrion</keyword>
<evidence type="ECO:0000256" key="10">
    <source>
        <dbReference type="SAM" id="Phobius"/>
    </source>
</evidence>
<feature type="transmembrane region" description="Helical" evidence="10">
    <location>
        <begin position="464"/>
        <end position="485"/>
    </location>
</feature>
<keyword evidence="5" id="KW-0029">Amino-acid transport</keyword>
<reference evidence="11" key="1">
    <citation type="submission" date="2014-11" db="EMBL/GenBank/DDBJ databases">
        <authorList>
            <person name="Otto D Thomas"/>
            <person name="Naeem Raeece"/>
        </authorList>
    </citation>
    <scope>NUCLEOTIDE SEQUENCE</scope>
</reference>
<dbReference type="VEuPathDB" id="CryptoDB:Cvel_3706"/>
<dbReference type="GO" id="GO:1990542">
    <property type="term" value="P:mitochondrial transmembrane transport"/>
    <property type="evidence" value="ECO:0007669"/>
    <property type="project" value="TreeGrafter"/>
</dbReference>
<dbReference type="GO" id="GO:0005743">
    <property type="term" value="C:mitochondrial inner membrane"/>
    <property type="evidence" value="ECO:0007669"/>
    <property type="project" value="TreeGrafter"/>
</dbReference>
<evidence type="ECO:0000313" key="11">
    <source>
        <dbReference type="EMBL" id="CEM17763.1"/>
    </source>
</evidence>
<dbReference type="EMBL" id="CDMZ01000606">
    <property type="protein sequence ID" value="CEM17763.1"/>
    <property type="molecule type" value="Genomic_DNA"/>
</dbReference>
<dbReference type="Pfam" id="PF03820">
    <property type="entry name" value="SFXNs"/>
    <property type="match status" value="1"/>
</dbReference>
<sequence>MKREAPHVSTFSDVLGKLVRLDALVVLASNASLEEVRRAEGELRSIRHSASIQGENSCLEELIDTIRTKVDSEDAELESLRDSTQELLWDFSVESFTKCRSPVSFLPYYDDDVYQYEGVSGALGSLHQIRGHVMLVWGGPGQNWSELPEVQAALRLEPFWEAVFARSEEERFDVSPQLQTYAQKWAEASCRANETRLECRRASKYLMSALVHLLNDRCEEDHCRQGIAGKRLTLAEKCPRENWGDPRPLTGDAHFTAPDADFGVITNALKYEASERTSGEVDGPDEQQKDGYWDRWSSFVQTVNPVNMFATRHKIENAILVLQLAEEGNPVPEEEVKKAGLVVSACCNPSSRRLLNPFVRLAAFVPCNVPLVAGFLLSPPGIFWTVFMQWINQTYNALFNLAQANEAGSEETKNERQAILTAYAVAVVSSISLSLGVRPFVASLLTHLLSSSAVPLSRQTLNRAVYLVGTYCGIAGAGAINLILIRFRELVEGIPVSVKAASVGGDFGKSRSAAFRAIAATATTRLASPVIITAFPPAFLFVLGKVLPSSFFSSPPVLLTFELLSCTLALWLALPAALALFPQRCRMKSSFLETEELRRRAVEAAGGGQGSEASESDSAPPLWVYFDKGT</sequence>
<feature type="transmembrane region" description="Helical" evidence="10">
    <location>
        <begin position="526"/>
        <end position="547"/>
    </location>
</feature>
<name>A0A0G4FSS4_9ALVE</name>
<comment type="subcellular location">
    <subcellularLocation>
        <location evidence="1">Mitochondrion membrane</location>
        <topology evidence="1">Multi-pass membrane protein</topology>
    </subcellularLocation>
</comment>
<keyword evidence="3" id="KW-0813">Transport</keyword>
<evidence type="ECO:0000256" key="9">
    <source>
        <dbReference type="SAM" id="MobiDB-lite"/>
    </source>
</evidence>
<dbReference type="InterPro" id="IPR004686">
    <property type="entry name" value="Mtc"/>
</dbReference>
<organism evidence="11">
    <name type="scientific">Chromera velia CCMP2878</name>
    <dbReference type="NCBI Taxonomy" id="1169474"/>
    <lineage>
        <taxon>Eukaryota</taxon>
        <taxon>Sar</taxon>
        <taxon>Alveolata</taxon>
        <taxon>Colpodellida</taxon>
        <taxon>Chromeraceae</taxon>
        <taxon>Chromera</taxon>
    </lineage>
</organism>
<evidence type="ECO:0008006" key="12">
    <source>
        <dbReference type="Google" id="ProtNLM"/>
    </source>
</evidence>
<evidence type="ECO:0000256" key="6">
    <source>
        <dbReference type="ARBA" id="ARBA00022989"/>
    </source>
</evidence>
<gene>
    <name evidence="11" type="ORF">Cvel_3706</name>
</gene>
<evidence type="ECO:0000256" key="4">
    <source>
        <dbReference type="ARBA" id="ARBA00022692"/>
    </source>
</evidence>
<keyword evidence="4 10" id="KW-0812">Transmembrane</keyword>
<feature type="transmembrane region" description="Helical" evidence="10">
    <location>
        <begin position="420"/>
        <end position="444"/>
    </location>
</feature>
<evidence type="ECO:0000256" key="3">
    <source>
        <dbReference type="ARBA" id="ARBA00022448"/>
    </source>
</evidence>
<evidence type="ECO:0000256" key="2">
    <source>
        <dbReference type="ARBA" id="ARBA00005974"/>
    </source>
</evidence>
<feature type="transmembrane region" description="Helical" evidence="10">
    <location>
        <begin position="559"/>
        <end position="581"/>
    </location>
</feature>
<protein>
    <recommendedName>
        <fullName evidence="12">Sideroflexin</fullName>
    </recommendedName>
</protein>
<comment type="similarity">
    <text evidence="2">Belongs to the sideroflexin family.</text>
</comment>
<dbReference type="AlphaFoldDB" id="A0A0G4FSS4"/>
<dbReference type="PANTHER" id="PTHR11153:SF6">
    <property type="entry name" value="SIDEROFLEXIN-5"/>
    <property type="match status" value="1"/>
</dbReference>
<evidence type="ECO:0000256" key="5">
    <source>
        <dbReference type="ARBA" id="ARBA00022970"/>
    </source>
</evidence>
<proteinExistence type="inferred from homology"/>
<feature type="transmembrane region" description="Helical" evidence="10">
    <location>
        <begin position="358"/>
        <end position="376"/>
    </location>
</feature>
<dbReference type="GO" id="GO:0015075">
    <property type="term" value="F:monoatomic ion transmembrane transporter activity"/>
    <property type="evidence" value="ECO:0007669"/>
    <property type="project" value="InterPro"/>
</dbReference>
<evidence type="ECO:0000256" key="7">
    <source>
        <dbReference type="ARBA" id="ARBA00023128"/>
    </source>
</evidence>
<accession>A0A0G4FSS4</accession>
<keyword evidence="6 10" id="KW-1133">Transmembrane helix</keyword>
<evidence type="ECO:0000256" key="8">
    <source>
        <dbReference type="ARBA" id="ARBA00023136"/>
    </source>
</evidence>
<evidence type="ECO:0000256" key="1">
    <source>
        <dbReference type="ARBA" id="ARBA00004225"/>
    </source>
</evidence>
<keyword evidence="8 10" id="KW-0472">Membrane</keyword>
<dbReference type="PANTHER" id="PTHR11153">
    <property type="entry name" value="SIDEROFLEXIN"/>
    <property type="match status" value="1"/>
</dbReference>
<dbReference type="GO" id="GO:0006865">
    <property type="term" value="P:amino acid transport"/>
    <property type="evidence" value="ECO:0007669"/>
    <property type="project" value="UniProtKB-KW"/>
</dbReference>